<organism evidence="4 5">
    <name type="scientific">Heligmosomoides polygyrus</name>
    <name type="common">Parasitic roundworm</name>
    <dbReference type="NCBI Taxonomy" id="6339"/>
    <lineage>
        <taxon>Eukaryota</taxon>
        <taxon>Metazoa</taxon>
        <taxon>Ecdysozoa</taxon>
        <taxon>Nematoda</taxon>
        <taxon>Chromadorea</taxon>
        <taxon>Rhabditida</taxon>
        <taxon>Rhabditina</taxon>
        <taxon>Rhabditomorpha</taxon>
        <taxon>Strongyloidea</taxon>
        <taxon>Heligmosomidae</taxon>
        <taxon>Heligmosomoides</taxon>
    </lineage>
</organism>
<feature type="chain" id="PRO_5044551668" evidence="2">
    <location>
        <begin position="21"/>
        <end position="103"/>
    </location>
</feature>
<dbReference type="EMBL" id="UZAH01027271">
    <property type="protein sequence ID" value="VDO90209.1"/>
    <property type="molecule type" value="Genomic_DNA"/>
</dbReference>
<evidence type="ECO:0000313" key="3">
    <source>
        <dbReference type="EMBL" id="VDO90209.1"/>
    </source>
</evidence>
<evidence type="ECO:0000313" key="4">
    <source>
        <dbReference type="Proteomes" id="UP000050761"/>
    </source>
</evidence>
<evidence type="ECO:0000256" key="1">
    <source>
        <dbReference type="SAM" id="MobiDB-lite"/>
    </source>
</evidence>
<reference evidence="5" key="2">
    <citation type="submission" date="2019-09" db="UniProtKB">
        <authorList>
            <consortium name="WormBaseParasite"/>
        </authorList>
    </citation>
    <scope>IDENTIFICATION</scope>
</reference>
<proteinExistence type="predicted"/>
<feature type="compositionally biased region" description="Basic and acidic residues" evidence="1">
    <location>
        <begin position="76"/>
        <end position="87"/>
    </location>
</feature>
<feature type="region of interest" description="Disordered" evidence="1">
    <location>
        <begin position="45"/>
        <end position="88"/>
    </location>
</feature>
<evidence type="ECO:0000313" key="5">
    <source>
        <dbReference type="WBParaSite" id="HPBE_0001189401-mRNA-1"/>
    </source>
</evidence>
<gene>
    <name evidence="3" type="ORF">HPBE_LOCUS11895</name>
</gene>
<reference evidence="3 4" key="1">
    <citation type="submission" date="2018-11" db="EMBL/GenBank/DDBJ databases">
        <authorList>
            <consortium name="Pathogen Informatics"/>
        </authorList>
    </citation>
    <scope>NUCLEOTIDE SEQUENCE [LARGE SCALE GENOMIC DNA]</scope>
</reference>
<accession>A0A183FUK7</accession>
<keyword evidence="2" id="KW-0732">Signal</keyword>
<sequence>MKSFAVLCAFALLGICLALGSKCKGKDPKIFEGLSKQEIALICGDESPSQETKKEPIWGAGMMPIPRHRPTSFMLPKDRPKPRKDQDGIELIPPIGVATIQST</sequence>
<dbReference type="Proteomes" id="UP000050761">
    <property type="component" value="Unassembled WGS sequence"/>
</dbReference>
<dbReference type="AlphaFoldDB" id="A0A183FUK7"/>
<dbReference type="WBParaSite" id="HPBE_0001189401-mRNA-1">
    <property type="protein sequence ID" value="HPBE_0001189401-mRNA-1"/>
    <property type="gene ID" value="HPBE_0001189401"/>
</dbReference>
<protein>
    <submittedName>
        <fullName evidence="5">Kininogen-1</fullName>
    </submittedName>
</protein>
<feature type="signal peptide" evidence="2">
    <location>
        <begin position="1"/>
        <end position="20"/>
    </location>
</feature>
<keyword evidence="4" id="KW-1185">Reference proteome</keyword>
<accession>A0A3P7ZIQ6</accession>
<evidence type="ECO:0000256" key="2">
    <source>
        <dbReference type="SAM" id="SignalP"/>
    </source>
</evidence>
<name>A0A183FUK7_HELPZ</name>